<evidence type="ECO:0000256" key="5">
    <source>
        <dbReference type="ARBA" id="ARBA00022466"/>
    </source>
</evidence>
<keyword evidence="11 15" id="KW-1133">Transmembrane helix</keyword>
<evidence type="ECO:0000256" key="13">
    <source>
        <dbReference type="ARBA" id="ARBA00030934"/>
    </source>
</evidence>
<keyword evidence="4" id="KW-0813">Transport</keyword>
<dbReference type="EMBL" id="QEQK01000008">
    <property type="protein sequence ID" value="PWN55747.1"/>
    <property type="molecule type" value="Genomic_DNA"/>
</dbReference>
<evidence type="ECO:0000256" key="2">
    <source>
        <dbReference type="ARBA" id="ARBA00008224"/>
    </source>
</evidence>
<reference evidence="16 17" key="1">
    <citation type="submission" date="2018-05" db="EMBL/GenBank/DDBJ databases">
        <title>Abyssibacter profundi OUC007T gen. nov., sp. nov, a marine bacterium isolated from seawater of the Mariana Trench.</title>
        <authorList>
            <person name="Zhou S."/>
        </authorList>
    </citation>
    <scope>NUCLEOTIDE SEQUENCE [LARGE SCALE GENOMIC DNA]</scope>
    <source>
        <strain evidence="16 17">OUC007</strain>
    </source>
</reference>
<evidence type="ECO:0000256" key="15">
    <source>
        <dbReference type="SAM" id="Phobius"/>
    </source>
</evidence>
<feature type="transmembrane region" description="Helical" evidence="15">
    <location>
        <begin position="12"/>
        <end position="34"/>
    </location>
</feature>
<evidence type="ECO:0000256" key="4">
    <source>
        <dbReference type="ARBA" id="ARBA00022448"/>
    </source>
</evidence>
<keyword evidence="10" id="KW-0476">Mercury</keyword>
<keyword evidence="7" id="KW-0997">Cell inner membrane</keyword>
<dbReference type="AlphaFoldDB" id="A0A363UK45"/>
<evidence type="ECO:0000313" key="17">
    <source>
        <dbReference type="Proteomes" id="UP000251800"/>
    </source>
</evidence>
<evidence type="ECO:0000256" key="1">
    <source>
        <dbReference type="ARBA" id="ARBA00004429"/>
    </source>
</evidence>
<dbReference type="GO" id="GO:0005886">
    <property type="term" value="C:plasma membrane"/>
    <property type="evidence" value="ECO:0007669"/>
    <property type="project" value="UniProtKB-SubCell"/>
</dbReference>
<evidence type="ECO:0000256" key="11">
    <source>
        <dbReference type="ARBA" id="ARBA00022989"/>
    </source>
</evidence>
<keyword evidence="8 15" id="KW-0812">Transmembrane</keyword>
<evidence type="ECO:0000313" key="16">
    <source>
        <dbReference type="EMBL" id="PWN55747.1"/>
    </source>
</evidence>
<comment type="caution">
    <text evidence="16">The sequence shown here is derived from an EMBL/GenBank/DDBJ whole genome shotgun (WGS) entry which is preliminary data.</text>
</comment>
<evidence type="ECO:0000256" key="10">
    <source>
        <dbReference type="ARBA" id="ARBA00022914"/>
    </source>
</evidence>
<evidence type="ECO:0000256" key="14">
    <source>
        <dbReference type="ARBA" id="ARBA00045720"/>
    </source>
</evidence>
<evidence type="ECO:0000256" key="8">
    <source>
        <dbReference type="ARBA" id="ARBA00022692"/>
    </source>
</evidence>
<evidence type="ECO:0000256" key="9">
    <source>
        <dbReference type="ARBA" id="ARBA00022723"/>
    </source>
</evidence>
<dbReference type="Gene3D" id="1.10.287.910">
    <property type="entry name" value="bacterial mercury transporter, merf"/>
    <property type="match status" value="1"/>
</dbReference>
<protein>
    <recommendedName>
        <fullName evidence="3">Mercuric transport protein MerT</fullName>
    </recommendedName>
    <alternativeName>
        <fullName evidence="13">Mercury ion transport protein</fullName>
    </alternativeName>
</protein>
<keyword evidence="6" id="KW-1003">Cell membrane</keyword>
<evidence type="ECO:0000256" key="6">
    <source>
        <dbReference type="ARBA" id="ARBA00022475"/>
    </source>
</evidence>
<feature type="transmembrane region" description="Helical" evidence="15">
    <location>
        <begin position="91"/>
        <end position="114"/>
    </location>
</feature>
<keyword evidence="12 15" id="KW-0472">Membrane</keyword>
<dbReference type="OrthoDB" id="9813737at2"/>
<accession>A0A363UK45</accession>
<evidence type="ECO:0000256" key="12">
    <source>
        <dbReference type="ARBA" id="ARBA00023136"/>
    </source>
</evidence>
<keyword evidence="9" id="KW-0479">Metal-binding</keyword>
<sequence length="119" mass="12798">MQAPTHRKSTWLTTGGLVGAIAASSCCILPLLFFSLGLGGAWLGQLSVLAPYQPYFLGVTLILLALGHYQVWFRAPKVCASEDCAERQPGWLLKSILMIATALTLLALAFPWLAPLLDA</sequence>
<dbReference type="GO" id="GO:0046872">
    <property type="term" value="F:metal ion binding"/>
    <property type="evidence" value="ECO:0007669"/>
    <property type="project" value="UniProtKB-KW"/>
</dbReference>
<comment type="subcellular location">
    <subcellularLocation>
        <location evidence="1">Cell inner membrane</location>
        <topology evidence="1">Multi-pass membrane protein</topology>
    </subcellularLocation>
</comment>
<proteinExistence type="inferred from homology"/>
<keyword evidence="17" id="KW-1185">Reference proteome</keyword>
<feature type="transmembrane region" description="Helical" evidence="15">
    <location>
        <begin position="54"/>
        <end position="71"/>
    </location>
</feature>
<gene>
    <name evidence="16" type="ORF">DEH80_09980</name>
</gene>
<dbReference type="InterPro" id="IPR003457">
    <property type="entry name" value="Transprt_MerT"/>
</dbReference>
<dbReference type="PROSITE" id="PS51257">
    <property type="entry name" value="PROKAR_LIPOPROTEIN"/>
    <property type="match status" value="1"/>
</dbReference>
<dbReference type="GO" id="GO:0015097">
    <property type="term" value="F:mercury ion transmembrane transporter activity"/>
    <property type="evidence" value="ECO:0007669"/>
    <property type="project" value="InterPro"/>
</dbReference>
<comment type="function">
    <text evidence="14">Involved in mercury resistance. Probably transfers a mercuric ion from the periplasmic Hg(2+)-binding protein MerP to the cytoplasmic mercuric reductase MerA.</text>
</comment>
<evidence type="ECO:0000256" key="3">
    <source>
        <dbReference type="ARBA" id="ARBA00017053"/>
    </source>
</evidence>
<dbReference type="Pfam" id="PF02411">
    <property type="entry name" value="MerT"/>
    <property type="match status" value="1"/>
</dbReference>
<organism evidence="16 17">
    <name type="scientific">Abyssibacter profundi</name>
    <dbReference type="NCBI Taxonomy" id="2182787"/>
    <lineage>
        <taxon>Bacteria</taxon>
        <taxon>Pseudomonadati</taxon>
        <taxon>Pseudomonadota</taxon>
        <taxon>Gammaproteobacteria</taxon>
        <taxon>Chromatiales</taxon>
        <taxon>Oceanococcaceae</taxon>
        <taxon>Abyssibacter</taxon>
    </lineage>
</organism>
<keyword evidence="5" id="KW-0475">Mercuric resistance</keyword>
<evidence type="ECO:0000256" key="7">
    <source>
        <dbReference type="ARBA" id="ARBA00022519"/>
    </source>
</evidence>
<name>A0A363UK45_9GAMM</name>
<dbReference type="Proteomes" id="UP000251800">
    <property type="component" value="Unassembled WGS sequence"/>
</dbReference>
<comment type="similarity">
    <text evidence="2">Belongs to the MerT family.</text>
</comment>